<dbReference type="Pfam" id="PF02758">
    <property type="entry name" value="PYRIN"/>
    <property type="match status" value="1"/>
</dbReference>
<dbReference type="CDD" id="cd08320">
    <property type="entry name" value="Pyrin_NALPs"/>
    <property type="match status" value="1"/>
</dbReference>
<evidence type="ECO:0000259" key="8">
    <source>
        <dbReference type="PROSITE" id="PS50837"/>
    </source>
</evidence>
<feature type="region of interest" description="Disordered" evidence="6">
    <location>
        <begin position="89"/>
        <end position="127"/>
    </location>
</feature>
<dbReference type="PROSITE" id="PS50837">
    <property type="entry name" value="NACHT"/>
    <property type="match status" value="1"/>
</dbReference>
<dbReference type="GO" id="GO:0005524">
    <property type="term" value="F:ATP binding"/>
    <property type="evidence" value="ECO:0007669"/>
    <property type="project" value="UniProtKB-KW"/>
</dbReference>
<dbReference type="InterPro" id="IPR032675">
    <property type="entry name" value="LRR_dom_sf"/>
</dbReference>
<dbReference type="SMART" id="SM00368">
    <property type="entry name" value="LRR_RI"/>
    <property type="match status" value="7"/>
</dbReference>
<dbReference type="SUPFAM" id="SSF52540">
    <property type="entry name" value="P-loop containing nucleoside triphosphate hydrolases"/>
    <property type="match status" value="1"/>
</dbReference>
<dbReference type="InterPro" id="IPR041075">
    <property type="entry name" value="NOD1/2_WH"/>
</dbReference>
<evidence type="ECO:0000256" key="3">
    <source>
        <dbReference type="ARBA" id="ARBA00022737"/>
    </source>
</evidence>
<keyword evidence="3" id="KW-0677">Repeat</keyword>
<dbReference type="SMART" id="SM01289">
    <property type="entry name" value="PYRIN"/>
    <property type="match status" value="1"/>
</dbReference>
<feature type="domain" description="Pyrin" evidence="7">
    <location>
        <begin position="1"/>
        <end position="93"/>
    </location>
</feature>
<evidence type="ECO:0000256" key="6">
    <source>
        <dbReference type="SAM" id="MobiDB-lite"/>
    </source>
</evidence>
<dbReference type="PANTHER" id="PTHR45690:SF14">
    <property type="entry name" value="NACHT, LRR AND PYD DOMAINS-CONTAINING PROTEIN 2"/>
    <property type="match status" value="1"/>
</dbReference>
<feature type="domain" description="NACHT" evidence="8">
    <location>
        <begin position="172"/>
        <end position="371"/>
    </location>
</feature>
<dbReference type="InterPro" id="IPR007111">
    <property type="entry name" value="NACHT_NTPase"/>
</dbReference>
<dbReference type="Proteomes" id="UP000694414">
    <property type="component" value="Unplaced"/>
</dbReference>
<keyword evidence="5" id="KW-0067">ATP-binding</keyword>
<dbReference type="Pfam" id="PF17779">
    <property type="entry name" value="WHD_NOD2"/>
    <property type="match status" value="1"/>
</dbReference>
<dbReference type="FunFam" id="3.80.10.10:FF:000974">
    <property type="entry name" value="NACHT, LRR and PYD domains-containing protein 2"/>
    <property type="match status" value="1"/>
</dbReference>
<dbReference type="Pfam" id="PF05729">
    <property type="entry name" value="NACHT"/>
    <property type="match status" value="1"/>
</dbReference>
<evidence type="ECO:0000256" key="5">
    <source>
        <dbReference type="ARBA" id="ARBA00022840"/>
    </source>
</evidence>
<proteinExistence type="inferred from homology"/>
<reference evidence="9" key="2">
    <citation type="submission" date="2025-09" db="UniProtKB">
        <authorList>
            <consortium name="Ensembl"/>
        </authorList>
    </citation>
    <scope>IDENTIFICATION</scope>
</reference>
<evidence type="ECO:0000313" key="10">
    <source>
        <dbReference type="Proteomes" id="UP000694414"/>
    </source>
</evidence>
<dbReference type="GO" id="GO:0005737">
    <property type="term" value="C:cytoplasm"/>
    <property type="evidence" value="ECO:0007669"/>
    <property type="project" value="TreeGrafter"/>
</dbReference>
<dbReference type="Gene3D" id="1.10.533.10">
    <property type="entry name" value="Death Domain, Fas"/>
    <property type="match status" value="1"/>
</dbReference>
<dbReference type="GeneTree" id="ENSGT00940000161714"/>
<accession>A0A8C9DH48</accession>
<evidence type="ECO:0000256" key="2">
    <source>
        <dbReference type="ARBA" id="ARBA00022614"/>
    </source>
</evidence>
<dbReference type="Gene3D" id="3.80.10.10">
    <property type="entry name" value="Ribonuclease Inhibitor"/>
    <property type="match status" value="3"/>
</dbReference>
<dbReference type="InterPro" id="IPR011029">
    <property type="entry name" value="DEATH-like_dom_sf"/>
</dbReference>
<comment type="similarity">
    <text evidence="1">Belongs to the NLRP family.</text>
</comment>
<evidence type="ECO:0000256" key="4">
    <source>
        <dbReference type="ARBA" id="ARBA00022741"/>
    </source>
</evidence>
<keyword evidence="10" id="KW-1185">Reference proteome</keyword>
<dbReference type="SUPFAM" id="SSF47986">
    <property type="entry name" value="DEATH domain"/>
    <property type="match status" value="1"/>
</dbReference>
<dbReference type="InterPro" id="IPR041267">
    <property type="entry name" value="NLRP_HD2"/>
</dbReference>
<evidence type="ECO:0000256" key="1">
    <source>
        <dbReference type="ARBA" id="ARBA00008665"/>
    </source>
</evidence>
<evidence type="ECO:0000259" key="7">
    <source>
        <dbReference type="PROSITE" id="PS50824"/>
    </source>
</evidence>
<dbReference type="Pfam" id="PF13516">
    <property type="entry name" value="LRR_6"/>
    <property type="match status" value="3"/>
</dbReference>
<dbReference type="Gene3D" id="3.40.50.300">
    <property type="entry name" value="P-loop containing nucleotide triphosphate hydrolases"/>
    <property type="match status" value="1"/>
</dbReference>
<dbReference type="InterPro" id="IPR004020">
    <property type="entry name" value="DAPIN"/>
</dbReference>
<dbReference type="AlphaFoldDB" id="A0A8C9DH48"/>
<dbReference type="PROSITE" id="PS50824">
    <property type="entry name" value="DAPIN"/>
    <property type="match status" value="1"/>
</dbReference>
<name>A0A8C9DH48_PROSS</name>
<dbReference type="GO" id="GO:0050727">
    <property type="term" value="P:regulation of inflammatory response"/>
    <property type="evidence" value="ECO:0007669"/>
    <property type="project" value="TreeGrafter"/>
</dbReference>
<dbReference type="SUPFAM" id="SSF52047">
    <property type="entry name" value="RNI-like"/>
    <property type="match status" value="1"/>
</dbReference>
<protein>
    <submittedName>
        <fullName evidence="9">Uncharacterized protein</fullName>
    </submittedName>
</protein>
<dbReference type="Ensembl" id="ENSPSMT00000010449.1">
    <property type="protein sequence ID" value="ENSPSMP00000008897.1"/>
    <property type="gene ID" value="ENSPSMG00000006460.1"/>
</dbReference>
<keyword evidence="4" id="KW-0547">Nucleotide-binding</keyword>
<dbReference type="InterPro" id="IPR050637">
    <property type="entry name" value="NLRP_innate_immun_reg"/>
</dbReference>
<organism evidence="9 10">
    <name type="scientific">Prolemur simus</name>
    <name type="common">Greater bamboo lemur</name>
    <name type="synonym">Hapalemur simus</name>
    <dbReference type="NCBI Taxonomy" id="1328070"/>
    <lineage>
        <taxon>Eukaryota</taxon>
        <taxon>Metazoa</taxon>
        <taxon>Chordata</taxon>
        <taxon>Craniata</taxon>
        <taxon>Vertebrata</taxon>
        <taxon>Euteleostomi</taxon>
        <taxon>Mammalia</taxon>
        <taxon>Eutheria</taxon>
        <taxon>Euarchontoglires</taxon>
        <taxon>Primates</taxon>
        <taxon>Strepsirrhini</taxon>
        <taxon>Lemuriformes</taxon>
        <taxon>Lemuridae</taxon>
        <taxon>Prolemur</taxon>
    </lineage>
</organism>
<reference evidence="9" key="1">
    <citation type="submission" date="2025-08" db="UniProtKB">
        <authorList>
            <consortium name="Ensembl"/>
        </authorList>
    </citation>
    <scope>IDENTIFICATION</scope>
</reference>
<dbReference type="Pfam" id="PF17776">
    <property type="entry name" value="NLRC4_HD2"/>
    <property type="match status" value="1"/>
</dbReference>
<dbReference type="InterPro" id="IPR001611">
    <property type="entry name" value="Leu-rich_rpt"/>
</dbReference>
<dbReference type="InterPro" id="IPR027417">
    <property type="entry name" value="P-loop_NTPase"/>
</dbReference>
<dbReference type="FunFam" id="3.40.50.300:FF:001341">
    <property type="entry name" value="NLR family pyrin domain containing 7"/>
    <property type="match status" value="1"/>
</dbReference>
<keyword evidence="2" id="KW-0433">Leucine-rich repeat</keyword>
<evidence type="ECO:0000313" key="9">
    <source>
        <dbReference type="Ensembl" id="ENSPSMP00000008897.1"/>
    </source>
</evidence>
<sequence length="1040" mass="118139">MASLQPEFSLETLLDQLNEDELRRFKSLLKDLPLQGKLRNTPWSKVEEADGKKLAEILINKSPKYWIRSVTMNILEKMNLTELSKRAKAQIPEDAPEQGIDSLKLGDTEEDLDVEKPGKQGGHRNAMEKPPLVWNKKFWRGDSDHFLDDVTQRSQKFVPFLHSKTRTQPIPHTVVLQGPAGVGKTTLARKLMLDWTEDNLNQMFRYAFYFSCKELNHMGTCSFAELISKDWPEGQDDVPEVLAQAQKILFVIDGFEELKVPEGGALIQDICGDWEEQKPVPVLLGSLLKRKMSPKATLLVTTRPEGLRDLRLLVEQPLFLEIEGFLEQDRKAYFLKHFEDEDEALRAFDLMRSNEALFRMGAAPAVCRIVCTCLKLQMEKGQDPAPTCLTTTSLFLHFLCGQFMPAPGDCPDHNLRGPLRTLCLLAVQGTWTQMCVFDEEDLRSLGVQEADLSPFLDKGILQKDRDCEGCYSFLHLSLQQFLAATFYILEREEEEEDARESHTRDIGDVQKLFSKEERLKNPSLTQVGYFLFGLSNEKRAQELEMTFGCRVSLKIKPELLKHKANLSENKPFSETDTKEFLYCLYESQDEGLVKDAMAHFKEVSVHVTDTFEMMYSFFCLKHCQHVQRISLQVAKGIFLENDHSLEPHAHKCSCLFLPSCAEHDRYSLQLWRDFCSVVSSDSCLSCLDMSESFLSDSSVRILCDHITRFSCHLQDVVIRNVTPDGAYRDFCLAFIGKKSLTRLTLEGPVQGDEMTLTMLCEILRNKQCKLKHLRLGFHSVTAQQWADLSLALKINHSLTCLDLSANELLDEGVELLHTTLKDPKCFLQRLSLEDCHLTEACCKTLASVLVVNQELRYLCLAKNDLGDSGVKILCEGLSYPDCKLETLVLRQCNITRRGCEHLSKLLQEYSSLTNLDLGLNTITTGLWFLCEALKNPNSNLKCLGLWCCSITSFSCQDLASALISNQKLETLDLGQNNLGNSGVTVLFEALKQKNGPLKTLRLKAYDYNLKIQKLLEEIKEINPRLTIEYNVAGTTRLSCC</sequence>
<dbReference type="PANTHER" id="PTHR45690">
    <property type="entry name" value="NACHT, LRR AND PYD DOMAINS-CONTAINING PROTEIN 12"/>
    <property type="match status" value="1"/>
</dbReference>